<dbReference type="eggNOG" id="COG0834">
    <property type="taxonomic scope" value="Bacteria"/>
</dbReference>
<name>Q1LQK0_CUPMC</name>
<reference evidence="8" key="1">
    <citation type="journal article" date="2010" name="PLoS ONE">
        <title>The complete genome sequence of Cupriavidus metallidurans strain CH34, a master survivalist in harsh and anthropogenic environments.</title>
        <authorList>
            <person name="Janssen P.J."/>
            <person name="Van Houdt R."/>
            <person name="Moors H."/>
            <person name="Monsieurs P."/>
            <person name="Morin N."/>
            <person name="Michaux A."/>
            <person name="Benotmane M.A."/>
            <person name="Leys N."/>
            <person name="Vallaeys T."/>
            <person name="Lapidus A."/>
            <person name="Monchy S."/>
            <person name="Medigue C."/>
            <person name="Taghavi S."/>
            <person name="McCorkle S."/>
            <person name="Dunn J."/>
            <person name="van der Lelie D."/>
            <person name="Mergeay M."/>
        </authorList>
    </citation>
    <scope>NUCLEOTIDE SEQUENCE [LARGE SCALE GENOMIC DNA]</scope>
    <source>
        <strain evidence="8">ATCC 43123 / DSM 2839 / NBRC 102507 / CH34</strain>
    </source>
</reference>
<gene>
    <name evidence="7" type="ordered locus">Rmet_0690</name>
</gene>
<protein>
    <submittedName>
        <fullName evidence="7">Amino-acid-binding periplasmic abc transporter protein</fullName>
    </submittedName>
</protein>
<feature type="domain" description="Solute-binding protein family 3/N-terminal" evidence="6">
    <location>
        <begin position="41"/>
        <end position="264"/>
    </location>
</feature>
<evidence type="ECO:0000256" key="1">
    <source>
        <dbReference type="ARBA" id="ARBA00010333"/>
    </source>
</evidence>
<keyword evidence="2" id="KW-0813">Transport</keyword>
<dbReference type="GO" id="GO:0030288">
    <property type="term" value="C:outer membrane-bounded periplasmic space"/>
    <property type="evidence" value="ECO:0007669"/>
    <property type="project" value="TreeGrafter"/>
</dbReference>
<evidence type="ECO:0000256" key="2">
    <source>
        <dbReference type="ARBA" id="ARBA00022448"/>
    </source>
</evidence>
<dbReference type="Pfam" id="PF00497">
    <property type="entry name" value="SBP_bac_3"/>
    <property type="match status" value="1"/>
</dbReference>
<evidence type="ECO:0000256" key="3">
    <source>
        <dbReference type="ARBA" id="ARBA00022729"/>
    </source>
</evidence>
<evidence type="ECO:0000259" key="6">
    <source>
        <dbReference type="SMART" id="SM00062"/>
    </source>
</evidence>
<dbReference type="GO" id="GO:0006865">
    <property type="term" value="P:amino acid transport"/>
    <property type="evidence" value="ECO:0007669"/>
    <property type="project" value="TreeGrafter"/>
</dbReference>
<feature type="signal peptide" evidence="5">
    <location>
        <begin position="1"/>
        <end position="30"/>
    </location>
</feature>
<dbReference type="STRING" id="266264.Rmet_0690"/>
<dbReference type="KEGG" id="rme:Rmet_0690"/>
<dbReference type="InterPro" id="IPR018313">
    <property type="entry name" value="SBP_3_CS"/>
</dbReference>
<dbReference type="EMBL" id="CP000352">
    <property type="protein sequence ID" value="ABF07576.1"/>
    <property type="molecule type" value="Genomic_DNA"/>
</dbReference>
<dbReference type="InterPro" id="IPR051455">
    <property type="entry name" value="Bact_solute-bind_prot3"/>
</dbReference>
<evidence type="ECO:0000313" key="7">
    <source>
        <dbReference type="EMBL" id="ABF07576.1"/>
    </source>
</evidence>
<dbReference type="AlphaFoldDB" id="Q1LQK0"/>
<feature type="chain" id="PRO_5004193432" evidence="5">
    <location>
        <begin position="31"/>
        <end position="282"/>
    </location>
</feature>
<dbReference type="PROSITE" id="PS01039">
    <property type="entry name" value="SBP_BACTERIAL_3"/>
    <property type="match status" value="1"/>
</dbReference>
<dbReference type="GO" id="GO:0005576">
    <property type="term" value="C:extracellular region"/>
    <property type="evidence" value="ECO:0007669"/>
    <property type="project" value="TreeGrafter"/>
</dbReference>
<dbReference type="PANTHER" id="PTHR30085:SF6">
    <property type="entry name" value="ABC TRANSPORTER GLUTAMINE-BINDING PROTEIN GLNH"/>
    <property type="match status" value="1"/>
</dbReference>
<dbReference type="InterPro" id="IPR001638">
    <property type="entry name" value="Solute-binding_3/MltF_N"/>
</dbReference>
<dbReference type="SUPFAM" id="SSF53850">
    <property type="entry name" value="Periplasmic binding protein-like II"/>
    <property type="match status" value="1"/>
</dbReference>
<dbReference type="HOGENOM" id="CLU_019602_18_4_4"/>
<dbReference type="PANTHER" id="PTHR30085">
    <property type="entry name" value="AMINO ACID ABC TRANSPORTER PERMEASE"/>
    <property type="match status" value="1"/>
</dbReference>
<accession>Q1LQK0</accession>
<dbReference type="SMART" id="SM00062">
    <property type="entry name" value="PBPb"/>
    <property type="match status" value="1"/>
</dbReference>
<evidence type="ECO:0000256" key="5">
    <source>
        <dbReference type="SAM" id="SignalP"/>
    </source>
</evidence>
<evidence type="ECO:0000313" key="8">
    <source>
        <dbReference type="Proteomes" id="UP000002429"/>
    </source>
</evidence>
<proteinExistence type="inferred from homology"/>
<organism evidence="7 8">
    <name type="scientific">Cupriavidus metallidurans (strain ATCC 43123 / DSM 2839 / NBRC 102507 / CH34)</name>
    <name type="common">Ralstonia metallidurans</name>
    <dbReference type="NCBI Taxonomy" id="266264"/>
    <lineage>
        <taxon>Bacteria</taxon>
        <taxon>Pseudomonadati</taxon>
        <taxon>Pseudomonadota</taxon>
        <taxon>Betaproteobacteria</taxon>
        <taxon>Burkholderiales</taxon>
        <taxon>Burkholderiaceae</taxon>
        <taxon>Cupriavidus</taxon>
    </lineage>
</organism>
<comment type="similarity">
    <text evidence="1 4">Belongs to the bacterial solute-binding protein 3 family.</text>
</comment>
<sequence length="282" mass="30411">MQADFRRKLRQIAGVATLSALALSAAPASADQIADIKAKGQLVCGVLGTDEPFSFVDPATREIVGYDVDMCNAVAKSLGVKPVLKQISVAARLPELQQGHVDLLAASLTHNKERESQIDFSLSTFITGQKAMVRKESGITTLGQLDGKKILTVKGSTMESNIAAKIKNATVVSFDNSPQALLALEQGKGVAYVNDETSLVSNLVKLGPAAKDYTLVPQYLSSEHLALGIRKGETGFRNQVNQVLSKMETDGDAQKLYDKWFGPNTKMKFPPRAFKISTDKID</sequence>
<dbReference type="Gene3D" id="3.40.190.10">
    <property type="entry name" value="Periplasmic binding protein-like II"/>
    <property type="match status" value="2"/>
</dbReference>
<dbReference type="CDD" id="cd13689">
    <property type="entry name" value="PBP2_BsGlnH"/>
    <property type="match status" value="1"/>
</dbReference>
<evidence type="ECO:0000256" key="4">
    <source>
        <dbReference type="RuleBase" id="RU003744"/>
    </source>
</evidence>
<dbReference type="RefSeq" id="WP_008643603.1">
    <property type="nucleotide sequence ID" value="NC_007973.1"/>
</dbReference>
<keyword evidence="3 5" id="KW-0732">Signal</keyword>
<keyword evidence="8" id="KW-1185">Reference proteome</keyword>
<dbReference type="Proteomes" id="UP000002429">
    <property type="component" value="Chromosome"/>
</dbReference>